<reference evidence="2" key="1">
    <citation type="submission" date="2016-11" db="EMBL/GenBank/DDBJ databases">
        <authorList>
            <person name="Varghese N."/>
            <person name="Submissions S."/>
        </authorList>
    </citation>
    <scope>NUCLEOTIDE SEQUENCE [LARGE SCALE GENOMIC DNA]</scope>
    <source>
        <strain evidence="2">Sac-22</strain>
    </source>
</reference>
<dbReference type="Proteomes" id="UP000184339">
    <property type="component" value="Unassembled WGS sequence"/>
</dbReference>
<accession>A0A1M7RA47</accession>
<dbReference type="RefSeq" id="WP_072789309.1">
    <property type="nucleotide sequence ID" value="NZ_FRCX01000016.1"/>
</dbReference>
<evidence type="ECO:0000313" key="2">
    <source>
        <dbReference type="Proteomes" id="UP000184339"/>
    </source>
</evidence>
<organism evidence="1 2">
    <name type="scientific">Duganella sacchari</name>
    <dbReference type="NCBI Taxonomy" id="551987"/>
    <lineage>
        <taxon>Bacteria</taxon>
        <taxon>Pseudomonadati</taxon>
        <taxon>Pseudomonadota</taxon>
        <taxon>Betaproteobacteria</taxon>
        <taxon>Burkholderiales</taxon>
        <taxon>Oxalobacteraceae</taxon>
        <taxon>Telluria group</taxon>
        <taxon>Duganella</taxon>
    </lineage>
</organism>
<dbReference type="Gene3D" id="2.60.120.10">
    <property type="entry name" value="Jelly Rolls"/>
    <property type="match status" value="1"/>
</dbReference>
<dbReference type="GO" id="GO:0016301">
    <property type="term" value="F:kinase activity"/>
    <property type="evidence" value="ECO:0007669"/>
    <property type="project" value="UniProtKB-KW"/>
</dbReference>
<keyword evidence="1" id="KW-0808">Transferase</keyword>
<sequence length="205" mass="23232">MSNAFLEHRAKYREAVSRRYGVTPELYDEASRLLAPLATPFSMRKGEYLQRIGTPAQYVHWLHSGVARTGFITEAGNEVTLHFQTDGEPVAAHDDLLRSRESHPALNFVVAETAIHGYRLDWSQVSALYQANSHLRDYYLAAAQCSIMDQSRRLYLNASPAQGRLNAFRREYPGLEQRISQKVVASFLGITPQYMSQLLRIDGSK</sequence>
<dbReference type="InterPro" id="IPR018490">
    <property type="entry name" value="cNMP-bd_dom_sf"/>
</dbReference>
<name>A0A1M7RA47_9BURK</name>
<proteinExistence type="predicted"/>
<dbReference type="SUPFAM" id="SSF51206">
    <property type="entry name" value="cAMP-binding domain-like"/>
    <property type="match status" value="1"/>
</dbReference>
<protein>
    <submittedName>
        <fullName evidence="1">cAMP-binding domain of CRP or a regulatory subunit of cAMP-dependent protein kinases</fullName>
    </submittedName>
</protein>
<dbReference type="InterPro" id="IPR014710">
    <property type="entry name" value="RmlC-like_jellyroll"/>
</dbReference>
<keyword evidence="2" id="KW-1185">Reference proteome</keyword>
<dbReference type="AlphaFoldDB" id="A0A1M7RA47"/>
<evidence type="ECO:0000313" key="1">
    <source>
        <dbReference type="EMBL" id="SHN43194.1"/>
    </source>
</evidence>
<gene>
    <name evidence="1" type="ORF">SAMN05192549_11628</name>
</gene>
<dbReference type="EMBL" id="FRCX01000016">
    <property type="protein sequence ID" value="SHN43194.1"/>
    <property type="molecule type" value="Genomic_DNA"/>
</dbReference>
<dbReference type="STRING" id="551987.SAMN05192549_11628"/>
<keyword evidence="1" id="KW-0418">Kinase</keyword>